<keyword evidence="7 8" id="KW-0408">Iron</keyword>
<dbReference type="EMBL" id="JBBHJY010000008">
    <property type="protein sequence ID" value="MEJ6011322.1"/>
    <property type="molecule type" value="Genomic_DNA"/>
</dbReference>
<dbReference type="CDD" id="cd10280">
    <property type="entry name" value="PQQ_mGDH"/>
    <property type="match status" value="1"/>
</dbReference>
<reference evidence="11 12" key="1">
    <citation type="submission" date="2024-03" db="EMBL/GenBank/DDBJ databases">
        <authorList>
            <person name="Jo J.-H."/>
        </authorList>
    </citation>
    <scope>NUCLEOTIDE SEQUENCE [LARGE SCALE GENOMIC DNA]</scope>
    <source>
        <strain evidence="11 12">AS3R-12</strain>
    </source>
</reference>
<feature type="domain" description="Cytochrome c" evidence="10">
    <location>
        <begin position="470"/>
        <end position="546"/>
    </location>
</feature>
<dbReference type="Proteomes" id="UP001379235">
    <property type="component" value="Unassembled WGS sequence"/>
</dbReference>
<feature type="chain" id="PRO_5045569711" evidence="9">
    <location>
        <begin position="33"/>
        <end position="717"/>
    </location>
</feature>
<accession>A0ABU8SBG9</accession>
<evidence type="ECO:0000256" key="1">
    <source>
        <dbReference type="ARBA" id="ARBA00001931"/>
    </source>
</evidence>
<dbReference type="SMART" id="SM00564">
    <property type="entry name" value="PQQ"/>
    <property type="match status" value="6"/>
</dbReference>
<evidence type="ECO:0000313" key="12">
    <source>
        <dbReference type="Proteomes" id="UP001379235"/>
    </source>
</evidence>
<evidence type="ECO:0000256" key="8">
    <source>
        <dbReference type="PROSITE-ProRule" id="PRU00433"/>
    </source>
</evidence>
<dbReference type="InterPro" id="IPR018391">
    <property type="entry name" value="PQQ_b-propeller_rpt"/>
</dbReference>
<dbReference type="PANTHER" id="PTHR32303:SF4">
    <property type="entry name" value="QUINOPROTEIN GLUCOSE DEHYDROGENASE"/>
    <property type="match status" value="1"/>
</dbReference>
<name>A0ABU8SBG9_9SPHN</name>
<keyword evidence="4 8" id="KW-0479">Metal-binding</keyword>
<evidence type="ECO:0000256" key="5">
    <source>
        <dbReference type="ARBA" id="ARBA00022729"/>
    </source>
</evidence>
<keyword evidence="3 8" id="KW-0349">Heme</keyword>
<keyword evidence="6" id="KW-0560">Oxidoreductase</keyword>
<evidence type="ECO:0000256" key="3">
    <source>
        <dbReference type="ARBA" id="ARBA00022617"/>
    </source>
</evidence>
<evidence type="ECO:0000256" key="4">
    <source>
        <dbReference type="ARBA" id="ARBA00022723"/>
    </source>
</evidence>
<dbReference type="InterPro" id="IPR002372">
    <property type="entry name" value="PQQ_rpt_dom"/>
</dbReference>
<dbReference type="PANTHER" id="PTHR32303">
    <property type="entry name" value="QUINOPROTEIN ALCOHOL DEHYDROGENASE (CYTOCHROME C)"/>
    <property type="match status" value="1"/>
</dbReference>
<dbReference type="SUPFAM" id="SSF50998">
    <property type="entry name" value="Quinoprotein alcohol dehydrogenase-like"/>
    <property type="match status" value="1"/>
</dbReference>
<keyword evidence="5 9" id="KW-0732">Signal</keyword>
<evidence type="ECO:0000259" key="10">
    <source>
        <dbReference type="PROSITE" id="PS51007"/>
    </source>
</evidence>
<evidence type="ECO:0000256" key="9">
    <source>
        <dbReference type="SAM" id="SignalP"/>
    </source>
</evidence>
<protein>
    <submittedName>
        <fullName evidence="11">PQQ-binding-like beta-propeller repeat protein</fullName>
    </submittedName>
</protein>
<comment type="caution">
    <text evidence="11">The sequence shown here is derived from an EMBL/GenBank/DDBJ whole genome shotgun (WGS) entry which is preliminary data.</text>
</comment>
<dbReference type="InterPro" id="IPR011047">
    <property type="entry name" value="Quinoprotein_ADH-like_sf"/>
</dbReference>
<dbReference type="SUPFAM" id="SSF46626">
    <property type="entry name" value="Cytochrome c"/>
    <property type="match status" value="1"/>
</dbReference>
<evidence type="ECO:0000256" key="7">
    <source>
        <dbReference type="ARBA" id="ARBA00023004"/>
    </source>
</evidence>
<dbReference type="PROSITE" id="PS51007">
    <property type="entry name" value="CYTC"/>
    <property type="match status" value="1"/>
</dbReference>
<gene>
    <name evidence="11" type="ORF">WG900_15475</name>
</gene>
<evidence type="ECO:0000313" key="11">
    <source>
        <dbReference type="EMBL" id="MEJ6011322.1"/>
    </source>
</evidence>
<proteinExistence type="inferred from homology"/>
<dbReference type="RefSeq" id="WP_339968435.1">
    <property type="nucleotide sequence ID" value="NZ_JBBHJY010000008.1"/>
</dbReference>
<evidence type="ECO:0000256" key="2">
    <source>
        <dbReference type="ARBA" id="ARBA00008156"/>
    </source>
</evidence>
<keyword evidence="12" id="KW-1185">Reference proteome</keyword>
<dbReference type="InterPro" id="IPR009056">
    <property type="entry name" value="Cyt_c-like_dom"/>
</dbReference>
<dbReference type="Pfam" id="PF01011">
    <property type="entry name" value="PQQ"/>
    <property type="match status" value="2"/>
</dbReference>
<feature type="signal peptide" evidence="9">
    <location>
        <begin position="1"/>
        <end position="32"/>
    </location>
</feature>
<comment type="cofactor">
    <cofactor evidence="1">
        <name>pyrroloquinoline quinone</name>
        <dbReference type="ChEBI" id="CHEBI:58442"/>
    </cofactor>
</comment>
<dbReference type="InterPro" id="IPR017511">
    <property type="entry name" value="PQQ_mDH"/>
</dbReference>
<organism evidence="11 12">
    <name type="scientific">Novosphingobium aquae</name>
    <dbReference type="NCBI Taxonomy" id="3133435"/>
    <lineage>
        <taxon>Bacteria</taxon>
        <taxon>Pseudomonadati</taxon>
        <taxon>Pseudomonadota</taxon>
        <taxon>Alphaproteobacteria</taxon>
        <taxon>Sphingomonadales</taxon>
        <taxon>Sphingomonadaceae</taxon>
        <taxon>Novosphingobium</taxon>
    </lineage>
</organism>
<evidence type="ECO:0000256" key="6">
    <source>
        <dbReference type="ARBA" id="ARBA00023002"/>
    </source>
</evidence>
<dbReference type="Gene3D" id="2.140.10.10">
    <property type="entry name" value="Quinoprotein alcohol dehydrogenase-like superfamily"/>
    <property type="match status" value="2"/>
</dbReference>
<sequence>MSRTGSYRLPKLGNLALLAAAAALPLAPGASAPGKEWRTYGGNAQGQRFSALKQVTPRNVASLREAWRIDTGPGALQFSPIMIGTTLYVAGPDQSVMALEAASGKQLWRFTPDAPGFQPVRGVSWWENGKEQALFASTSHYLYALDPKTGKPIPSFGKAGRIDLREGLGRDPKSLAVFLTSPGVIWQDLIITGFRTSESLPAPPGDIRAFDVRTGALRWSFRTIPQAGEPGAETWPEGARDRSGAANNWAGMALDQQRGIVFVPTGSAASDFYGGDRKGDNLYANSLIALDASTGKRIWHFQTVHHDIWDRDLPAPPSLVTIRQNGRKIDAVVQASKQGLIFVFDRATGKPVFPIVETPVPQSDVPGEYSAATQPRPTLPAPISRQVMTEDMITNRTPHARAEVLKALRTARSTGPYTPLAVGQKTVIMPGYDGGAEWGGAAVDPSRGVLYINAQDVPSLGMLRRNVAQGQVHPGKAIYDQQCSACHGPDRAGTPPEMPALIGLSRRMGRTEVTSLLDTGKGRMPAFPQLAGVERKLLFEWLLEPPVTEGGLPSHLPPGLIAEYRKMIGDRKDPYLFAGYESFRDPDGYPAITPPWGTMNAIDLNTGALLWKVPLGEYPELAAAGMKDTGSPNYGGPLLTASRLVFIGATIFDRKFRAFDADNGKLLWQAQLPFAGVASPITYSVRGRQFIVIATSGTRDPKGPQGTAYVAFALPVK</sequence>
<dbReference type="Pfam" id="PF00034">
    <property type="entry name" value="Cytochrom_C"/>
    <property type="match status" value="1"/>
</dbReference>
<dbReference type="InterPro" id="IPR036909">
    <property type="entry name" value="Cyt_c-like_dom_sf"/>
</dbReference>
<comment type="similarity">
    <text evidence="2">Belongs to the bacterial PQQ dehydrogenase family.</text>
</comment>